<evidence type="ECO:0000256" key="13">
    <source>
        <dbReference type="ARBA" id="ARBA00033189"/>
    </source>
</evidence>
<organism evidence="15 16">
    <name type="scientific">Vitis vinifera</name>
    <name type="common">Grape</name>
    <dbReference type="NCBI Taxonomy" id="29760"/>
    <lineage>
        <taxon>Eukaryota</taxon>
        <taxon>Viridiplantae</taxon>
        <taxon>Streptophyta</taxon>
        <taxon>Embryophyta</taxon>
        <taxon>Tracheophyta</taxon>
        <taxon>Spermatophyta</taxon>
        <taxon>Magnoliopsida</taxon>
        <taxon>eudicotyledons</taxon>
        <taxon>Gunneridae</taxon>
        <taxon>Pentapetalae</taxon>
        <taxon>rosids</taxon>
        <taxon>Vitales</taxon>
        <taxon>Vitaceae</taxon>
        <taxon>Viteae</taxon>
        <taxon>Vitis</taxon>
    </lineage>
</organism>
<evidence type="ECO:0000256" key="4">
    <source>
        <dbReference type="ARBA" id="ARBA00012814"/>
    </source>
</evidence>
<sequence length="161" mass="18319">MFVTEVKKFRADELMEFYKSDLKLKKFLHIIENSHVFPAIYDHNRTVLSLPPIINGAHSAINLKTKNVFIECTATDLTKAKIVLNTMVTMFSMYCERKFEVEPVEVIYPDGKSCLYPDLSVYSMEVPLSYIIDTVGVSLEADEGGGMVTYVLALLFCWSEN</sequence>
<dbReference type="Gene3D" id="3.50.40.10">
    <property type="entry name" value="Phenylalanyl-trna Synthetase, Chain B, domain 3"/>
    <property type="match status" value="1"/>
</dbReference>
<accession>A0A438JZ64</accession>
<dbReference type="PANTHER" id="PTHR10947">
    <property type="entry name" value="PHENYLALANYL-TRNA SYNTHETASE BETA CHAIN AND LEUCINE-RICH REPEAT-CONTAINING PROTEIN 47"/>
    <property type="match status" value="1"/>
</dbReference>
<comment type="cofactor">
    <cofactor evidence="1">
        <name>Mg(2+)</name>
        <dbReference type="ChEBI" id="CHEBI:18420"/>
    </cofactor>
</comment>
<evidence type="ECO:0000256" key="6">
    <source>
        <dbReference type="ARBA" id="ARBA00022598"/>
    </source>
</evidence>
<dbReference type="EC" id="6.1.1.20" evidence="4"/>
<evidence type="ECO:0000256" key="7">
    <source>
        <dbReference type="ARBA" id="ARBA00022723"/>
    </source>
</evidence>
<comment type="caution">
    <text evidence="15">The sequence shown here is derived from an EMBL/GenBank/DDBJ whole genome shotgun (WGS) entry which is preliminary data.</text>
</comment>
<dbReference type="InterPro" id="IPR020825">
    <property type="entry name" value="Phe-tRNA_synthase-like_B3/B4"/>
</dbReference>
<evidence type="ECO:0000259" key="14">
    <source>
        <dbReference type="Pfam" id="PF03483"/>
    </source>
</evidence>
<keyword evidence="6 15" id="KW-0436">Ligase</keyword>
<evidence type="ECO:0000256" key="2">
    <source>
        <dbReference type="ARBA" id="ARBA00004496"/>
    </source>
</evidence>
<feature type="domain" description="B3/B4 tRNA-binding" evidence="14">
    <location>
        <begin position="36"/>
        <end position="101"/>
    </location>
</feature>
<evidence type="ECO:0000256" key="3">
    <source>
        <dbReference type="ARBA" id="ARBA00007438"/>
    </source>
</evidence>
<evidence type="ECO:0000256" key="10">
    <source>
        <dbReference type="ARBA" id="ARBA00022842"/>
    </source>
</evidence>
<evidence type="ECO:0000256" key="12">
    <source>
        <dbReference type="ARBA" id="ARBA00023146"/>
    </source>
</evidence>
<protein>
    <recommendedName>
        <fullName evidence="4">phenylalanine--tRNA ligase</fullName>
        <ecNumber evidence="4">6.1.1.20</ecNumber>
    </recommendedName>
    <alternativeName>
        <fullName evidence="13">Phenylalanyl-tRNA synthetase beta subunit</fullName>
    </alternativeName>
</protein>
<keyword evidence="11" id="KW-0648">Protein biosynthesis</keyword>
<dbReference type="InterPro" id="IPR045060">
    <property type="entry name" value="Phe-tRNA-ligase_IIc_bsu"/>
</dbReference>
<evidence type="ECO:0000313" key="16">
    <source>
        <dbReference type="Proteomes" id="UP000288805"/>
    </source>
</evidence>
<dbReference type="GO" id="GO:0005524">
    <property type="term" value="F:ATP binding"/>
    <property type="evidence" value="ECO:0007669"/>
    <property type="project" value="UniProtKB-KW"/>
</dbReference>
<gene>
    <name evidence="15" type="primary">VvCHDp000395_2</name>
    <name evidence="15" type="ORF">CK203_011406</name>
</gene>
<dbReference type="GO" id="GO:0006432">
    <property type="term" value="P:phenylalanyl-tRNA aminoacylation"/>
    <property type="evidence" value="ECO:0007669"/>
    <property type="project" value="InterPro"/>
</dbReference>
<evidence type="ECO:0000256" key="9">
    <source>
        <dbReference type="ARBA" id="ARBA00022840"/>
    </source>
</evidence>
<evidence type="ECO:0000256" key="1">
    <source>
        <dbReference type="ARBA" id="ARBA00001946"/>
    </source>
</evidence>
<dbReference type="Proteomes" id="UP000288805">
    <property type="component" value="Unassembled WGS sequence"/>
</dbReference>
<keyword evidence="10" id="KW-0460">Magnesium</keyword>
<dbReference type="SUPFAM" id="SSF56037">
    <property type="entry name" value="PheT/TilS domain"/>
    <property type="match status" value="1"/>
</dbReference>
<reference evidence="15 16" key="1">
    <citation type="journal article" date="2018" name="PLoS Genet.">
        <title>Population sequencing reveals clonal diversity and ancestral inbreeding in the grapevine cultivar Chardonnay.</title>
        <authorList>
            <person name="Roach M.J."/>
            <person name="Johnson D.L."/>
            <person name="Bohlmann J."/>
            <person name="van Vuuren H.J."/>
            <person name="Jones S.J."/>
            <person name="Pretorius I.S."/>
            <person name="Schmidt S.A."/>
            <person name="Borneman A.R."/>
        </authorList>
    </citation>
    <scope>NUCLEOTIDE SEQUENCE [LARGE SCALE GENOMIC DNA]</scope>
    <source>
        <strain evidence="16">cv. Chardonnay</strain>
        <tissue evidence="15">Leaf</tissue>
    </source>
</reference>
<dbReference type="EMBL" id="QGNW01000022">
    <property type="protein sequence ID" value="RVX14252.1"/>
    <property type="molecule type" value="Genomic_DNA"/>
</dbReference>
<dbReference type="Pfam" id="PF03483">
    <property type="entry name" value="B3_4"/>
    <property type="match status" value="1"/>
</dbReference>
<dbReference type="InterPro" id="IPR005146">
    <property type="entry name" value="B3/B4_tRNA-bd"/>
</dbReference>
<name>A0A438JZ64_VITVI</name>
<dbReference type="AlphaFoldDB" id="A0A438JZ64"/>
<dbReference type="PANTHER" id="PTHR10947:SF0">
    <property type="entry name" value="PHENYLALANINE--TRNA LIGASE BETA SUBUNIT"/>
    <property type="match status" value="1"/>
</dbReference>
<comment type="subcellular location">
    <subcellularLocation>
        <location evidence="2">Cytoplasm</location>
    </subcellularLocation>
</comment>
<keyword evidence="8" id="KW-0547">Nucleotide-binding</keyword>
<dbReference type="GO" id="GO:0003723">
    <property type="term" value="F:RNA binding"/>
    <property type="evidence" value="ECO:0007669"/>
    <property type="project" value="InterPro"/>
</dbReference>
<evidence type="ECO:0000256" key="8">
    <source>
        <dbReference type="ARBA" id="ARBA00022741"/>
    </source>
</evidence>
<keyword evidence="5" id="KW-0963">Cytoplasm</keyword>
<dbReference type="FunFam" id="3.50.40.10:FF:000002">
    <property type="entry name" value="phenylalanine--tRNA ligase beta subunit"/>
    <property type="match status" value="1"/>
</dbReference>
<comment type="similarity">
    <text evidence="3">Belongs to the phenylalanyl-tRNA synthetase beta subunit family. Type 2 subfamily.</text>
</comment>
<dbReference type="GO" id="GO:0046872">
    <property type="term" value="F:metal ion binding"/>
    <property type="evidence" value="ECO:0007669"/>
    <property type="project" value="UniProtKB-KW"/>
</dbReference>
<keyword evidence="7" id="KW-0479">Metal-binding</keyword>
<evidence type="ECO:0000256" key="11">
    <source>
        <dbReference type="ARBA" id="ARBA00022917"/>
    </source>
</evidence>
<dbReference type="GO" id="GO:0004826">
    <property type="term" value="F:phenylalanine-tRNA ligase activity"/>
    <property type="evidence" value="ECO:0007669"/>
    <property type="project" value="UniProtKB-EC"/>
</dbReference>
<keyword evidence="9" id="KW-0067">ATP-binding</keyword>
<proteinExistence type="inferred from homology"/>
<keyword evidence="12" id="KW-0030">Aminoacyl-tRNA synthetase</keyword>
<dbReference type="GO" id="GO:0005737">
    <property type="term" value="C:cytoplasm"/>
    <property type="evidence" value="ECO:0007669"/>
    <property type="project" value="UniProtKB-SubCell"/>
</dbReference>
<evidence type="ECO:0000256" key="5">
    <source>
        <dbReference type="ARBA" id="ARBA00022490"/>
    </source>
</evidence>
<evidence type="ECO:0000313" key="15">
    <source>
        <dbReference type="EMBL" id="RVX14252.1"/>
    </source>
</evidence>